<protein>
    <submittedName>
        <fullName evidence="2">Uncharacterized protein</fullName>
    </submittedName>
</protein>
<keyword evidence="3" id="KW-1185">Reference proteome</keyword>
<proteinExistence type="predicted"/>
<evidence type="ECO:0000313" key="3">
    <source>
        <dbReference type="Proteomes" id="UP001501710"/>
    </source>
</evidence>
<sequence>MPTETIFPEYNRFLIGPPGCPPYSVDPPPANGLAEATRDPAGAVAVRLGVKDDPITVTAELADQQPGIDAEAWEDIAVIGINWPGGSMQVIGADDVPPSLMTFTPDLPPGRMMILVAGRNRDHGEARGDLGPTEEYLITTWPGDEPNQVIKQGSLQGARVRQYRQEHDDAEAAEGKS</sequence>
<gene>
    <name evidence="2" type="ORF">GCM10022254_75530</name>
</gene>
<comment type="caution">
    <text evidence="2">The sequence shown here is derived from an EMBL/GenBank/DDBJ whole genome shotgun (WGS) entry which is preliminary data.</text>
</comment>
<feature type="compositionally biased region" description="Acidic residues" evidence="1">
    <location>
        <begin position="168"/>
        <end position="177"/>
    </location>
</feature>
<feature type="region of interest" description="Disordered" evidence="1">
    <location>
        <begin position="154"/>
        <end position="177"/>
    </location>
</feature>
<dbReference type="Proteomes" id="UP001501710">
    <property type="component" value="Unassembled WGS sequence"/>
</dbReference>
<reference evidence="3" key="1">
    <citation type="journal article" date="2019" name="Int. J. Syst. Evol. Microbiol.">
        <title>The Global Catalogue of Microorganisms (GCM) 10K type strain sequencing project: providing services to taxonomists for standard genome sequencing and annotation.</title>
        <authorList>
            <consortium name="The Broad Institute Genomics Platform"/>
            <consortium name="The Broad Institute Genome Sequencing Center for Infectious Disease"/>
            <person name="Wu L."/>
            <person name="Ma J."/>
        </authorList>
    </citation>
    <scope>NUCLEOTIDE SEQUENCE [LARGE SCALE GENOMIC DNA]</scope>
    <source>
        <strain evidence="3">JCM 17440</strain>
    </source>
</reference>
<accession>A0ABP8CR66</accession>
<name>A0ABP8CR66_9ACTN</name>
<evidence type="ECO:0000256" key="1">
    <source>
        <dbReference type="SAM" id="MobiDB-lite"/>
    </source>
</evidence>
<evidence type="ECO:0000313" key="2">
    <source>
        <dbReference type="EMBL" id="GAA4242457.1"/>
    </source>
</evidence>
<dbReference type="RefSeq" id="WP_344907902.1">
    <property type="nucleotide sequence ID" value="NZ_BAABAS010000033.1"/>
</dbReference>
<dbReference type="EMBL" id="BAABAS010000033">
    <property type="protein sequence ID" value="GAA4242457.1"/>
    <property type="molecule type" value="Genomic_DNA"/>
</dbReference>
<organism evidence="2 3">
    <name type="scientific">Actinomadura meridiana</name>
    <dbReference type="NCBI Taxonomy" id="559626"/>
    <lineage>
        <taxon>Bacteria</taxon>
        <taxon>Bacillati</taxon>
        <taxon>Actinomycetota</taxon>
        <taxon>Actinomycetes</taxon>
        <taxon>Streptosporangiales</taxon>
        <taxon>Thermomonosporaceae</taxon>
        <taxon>Actinomadura</taxon>
    </lineage>
</organism>